<accession>A0A9Q9M2A4</accession>
<dbReference type="SUPFAM" id="SSF46689">
    <property type="entry name" value="Homeodomain-like"/>
    <property type="match status" value="1"/>
</dbReference>
<keyword evidence="3" id="KW-0804">Transcription</keyword>
<dbReference type="Pfam" id="PF00440">
    <property type="entry name" value="TetR_N"/>
    <property type="match status" value="1"/>
</dbReference>
<dbReference type="PRINTS" id="PR00455">
    <property type="entry name" value="HTHTETR"/>
</dbReference>
<dbReference type="KEGG" id="lcae:K3721_15270"/>
<feature type="domain" description="HTH tetR-type" evidence="5">
    <location>
        <begin position="3"/>
        <end position="63"/>
    </location>
</feature>
<evidence type="ECO:0000256" key="4">
    <source>
        <dbReference type="PROSITE-ProRule" id="PRU00335"/>
    </source>
</evidence>
<dbReference type="RefSeq" id="WP_259970989.1">
    <property type="nucleotide sequence ID" value="NZ_CP081070.1"/>
</dbReference>
<evidence type="ECO:0000259" key="5">
    <source>
        <dbReference type="PROSITE" id="PS50977"/>
    </source>
</evidence>
<evidence type="ECO:0000313" key="6">
    <source>
        <dbReference type="EMBL" id="UWQ53334.1"/>
    </source>
</evidence>
<dbReference type="InterPro" id="IPR036271">
    <property type="entry name" value="Tet_transcr_reg_TetR-rel_C_sf"/>
</dbReference>
<protein>
    <submittedName>
        <fullName evidence="6">TetR/AcrR family transcriptional regulator</fullName>
    </submittedName>
</protein>
<dbReference type="Gene3D" id="1.10.357.10">
    <property type="entry name" value="Tetracycline Repressor, domain 2"/>
    <property type="match status" value="1"/>
</dbReference>
<feature type="DNA-binding region" description="H-T-H motif" evidence="4">
    <location>
        <begin position="26"/>
        <end position="45"/>
    </location>
</feature>
<dbReference type="InterPro" id="IPR001647">
    <property type="entry name" value="HTH_TetR"/>
</dbReference>
<dbReference type="PANTHER" id="PTHR47506">
    <property type="entry name" value="TRANSCRIPTIONAL REGULATORY PROTEIN"/>
    <property type="match status" value="1"/>
</dbReference>
<dbReference type="PROSITE" id="PS50977">
    <property type="entry name" value="HTH_TETR_2"/>
    <property type="match status" value="1"/>
</dbReference>
<dbReference type="PANTHER" id="PTHR47506:SF1">
    <property type="entry name" value="HTH-TYPE TRANSCRIPTIONAL REGULATOR YJDC"/>
    <property type="match status" value="1"/>
</dbReference>
<sequence length="187" mass="20808">MRPNKRDELIRRALDLFYGNGFHATGMDLVAAETGVSKTSIYKHFRSKEELILAVLRLRDEDFRSWLYGRLEARADTPRGQLEALFDVLEEWFGQPGFQGCMFIKASAEYQSPEDPINVQSAEHKRLLQAHFARLAAEAGAREPDTLARQLMVLKEGAIVLAALTHGSAPARDARTAAAALIEQAIA</sequence>
<gene>
    <name evidence="6" type="ORF">K3721_15270</name>
</gene>
<dbReference type="EMBL" id="CP081070">
    <property type="protein sequence ID" value="UWQ53334.1"/>
    <property type="molecule type" value="Genomic_DNA"/>
</dbReference>
<organism evidence="6 7">
    <name type="scientific">Leisingera caerulea</name>
    <name type="common">Phaeobacter caeruleus</name>
    <dbReference type="NCBI Taxonomy" id="506591"/>
    <lineage>
        <taxon>Bacteria</taxon>
        <taxon>Pseudomonadati</taxon>
        <taxon>Pseudomonadota</taxon>
        <taxon>Alphaproteobacteria</taxon>
        <taxon>Rhodobacterales</taxon>
        <taxon>Roseobacteraceae</taxon>
        <taxon>Leisingera</taxon>
    </lineage>
</organism>
<dbReference type="InterPro" id="IPR011075">
    <property type="entry name" value="TetR_C"/>
</dbReference>
<evidence type="ECO:0000313" key="7">
    <source>
        <dbReference type="Proteomes" id="UP001058713"/>
    </source>
</evidence>
<dbReference type="Pfam" id="PF16925">
    <property type="entry name" value="TetR_C_13"/>
    <property type="match status" value="1"/>
</dbReference>
<dbReference type="GO" id="GO:0003677">
    <property type="term" value="F:DNA binding"/>
    <property type="evidence" value="ECO:0007669"/>
    <property type="project" value="UniProtKB-UniRule"/>
</dbReference>
<evidence type="ECO:0000256" key="1">
    <source>
        <dbReference type="ARBA" id="ARBA00023015"/>
    </source>
</evidence>
<reference evidence="6" key="1">
    <citation type="submission" date="2021-08" db="EMBL/GenBank/DDBJ databases">
        <authorList>
            <person name="Nwanade C."/>
            <person name="Wang M."/>
            <person name="Masoudi A."/>
            <person name="Yu Z."/>
            <person name="Liu J."/>
        </authorList>
    </citation>
    <scope>NUCLEOTIDE SEQUENCE</scope>
    <source>
        <strain evidence="6">S122</strain>
    </source>
</reference>
<dbReference type="AlphaFoldDB" id="A0A9Q9M2A4"/>
<dbReference type="Proteomes" id="UP001058713">
    <property type="component" value="Chromosome"/>
</dbReference>
<proteinExistence type="predicted"/>
<dbReference type="InterPro" id="IPR009057">
    <property type="entry name" value="Homeodomain-like_sf"/>
</dbReference>
<evidence type="ECO:0000256" key="3">
    <source>
        <dbReference type="ARBA" id="ARBA00023163"/>
    </source>
</evidence>
<name>A0A9Q9M2A4_LEICA</name>
<keyword evidence="2 4" id="KW-0238">DNA-binding</keyword>
<keyword evidence="1" id="KW-0805">Transcription regulation</keyword>
<dbReference type="SUPFAM" id="SSF48498">
    <property type="entry name" value="Tetracyclin repressor-like, C-terminal domain"/>
    <property type="match status" value="1"/>
</dbReference>
<evidence type="ECO:0000256" key="2">
    <source>
        <dbReference type="ARBA" id="ARBA00023125"/>
    </source>
</evidence>